<evidence type="ECO:0000313" key="1">
    <source>
        <dbReference type="EMBL" id="MCH87614.1"/>
    </source>
</evidence>
<accession>A0A392MMV4</accession>
<organism evidence="1 2">
    <name type="scientific">Trifolium medium</name>
    <dbReference type="NCBI Taxonomy" id="97028"/>
    <lineage>
        <taxon>Eukaryota</taxon>
        <taxon>Viridiplantae</taxon>
        <taxon>Streptophyta</taxon>
        <taxon>Embryophyta</taxon>
        <taxon>Tracheophyta</taxon>
        <taxon>Spermatophyta</taxon>
        <taxon>Magnoliopsida</taxon>
        <taxon>eudicotyledons</taxon>
        <taxon>Gunneridae</taxon>
        <taxon>Pentapetalae</taxon>
        <taxon>rosids</taxon>
        <taxon>fabids</taxon>
        <taxon>Fabales</taxon>
        <taxon>Fabaceae</taxon>
        <taxon>Papilionoideae</taxon>
        <taxon>50 kb inversion clade</taxon>
        <taxon>NPAAA clade</taxon>
        <taxon>Hologalegina</taxon>
        <taxon>IRL clade</taxon>
        <taxon>Trifolieae</taxon>
        <taxon>Trifolium</taxon>
    </lineage>
</organism>
<reference evidence="1 2" key="1">
    <citation type="journal article" date="2018" name="Front. Plant Sci.">
        <title>Red Clover (Trifolium pratense) and Zigzag Clover (T. medium) - A Picture of Genomic Similarities and Differences.</title>
        <authorList>
            <person name="Dluhosova J."/>
            <person name="Istvanek J."/>
            <person name="Nedelnik J."/>
            <person name="Repkova J."/>
        </authorList>
    </citation>
    <scope>NUCLEOTIDE SEQUENCE [LARGE SCALE GENOMIC DNA]</scope>
    <source>
        <strain evidence="2">cv. 10/8</strain>
        <tissue evidence="1">Leaf</tissue>
    </source>
</reference>
<protein>
    <submittedName>
        <fullName evidence="1">Uncharacterized protein</fullName>
    </submittedName>
</protein>
<dbReference type="EMBL" id="LXQA010012562">
    <property type="protein sequence ID" value="MCH87614.1"/>
    <property type="molecule type" value="Genomic_DNA"/>
</dbReference>
<proteinExistence type="predicted"/>
<comment type="caution">
    <text evidence="1">The sequence shown here is derived from an EMBL/GenBank/DDBJ whole genome shotgun (WGS) entry which is preliminary data.</text>
</comment>
<sequence>MPRSNDLGGSYSGLGQELAQIHFCSAQCAVALLVHVSRTYPARGPRAKIACSAELIHYRHIVEQFTRIGANNRSPHDPRASPGSRSYWACSARPIRTTFGPALGETI</sequence>
<name>A0A392MMV4_9FABA</name>
<dbReference type="AlphaFoldDB" id="A0A392MMV4"/>
<gene>
    <name evidence="1" type="ORF">A2U01_0008488</name>
</gene>
<evidence type="ECO:0000313" key="2">
    <source>
        <dbReference type="Proteomes" id="UP000265520"/>
    </source>
</evidence>
<dbReference type="Proteomes" id="UP000265520">
    <property type="component" value="Unassembled WGS sequence"/>
</dbReference>
<keyword evidence="2" id="KW-1185">Reference proteome</keyword>